<proteinExistence type="predicted"/>
<accession>A0A2U9C8P9</accession>
<evidence type="ECO:0000313" key="1">
    <source>
        <dbReference type="EMBL" id="AWP12904.1"/>
    </source>
</evidence>
<dbReference type="EMBL" id="CP026256">
    <property type="protein sequence ID" value="AWP12904.1"/>
    <property type="molecule type" value="Genomic_DNA"/>
</dbReference>
<protein>
    <submittedName>
        <fullName evidence="1">Uncharacterized protein</fullName>
    </submittedName>
</protein>
<gene>
    <name evidence="1" type="ORF">SMAX5B_018414</name>
</gene>
<name>A0A2U9C8P9_SCOMX</name>
<sequence>MAVTLLALLELSKHTDVQLQQTAVQTVTDCLETCWTARMRLTTADTVHKHTLTHKQTATVNCDEVCPFDLVCLPTAAFYTTDRNEECVSE</sequence>
<evidence type="ECO:0000313" key="2">
    <source>
        <dbReference type="Proteomes" id="UP000246464"/>
    </source>
</evidence>
<dbReference type="Proteomes" id="UP000246464">
    <property type="component" value="Chromosome 14"/>
</dbReference>
<keyword evidence="2" id="KW-1185">Reference proteome</keyword>
<reference evidence="1 2" key="1">
    <citation type="submission" date="2017-12" db="EMBL/GenBank/DDBJ databases">
        <title>Integrating genomic resources of turbot (Scophthalmus maximus) in depth evaluation of genetic and physical mapping variation across individuals.</title>
        <authorList>
            <person name="Martinez P."/>
        </authorList>
    </citation>
    <scope>NUCLEOTIDE SEQUENCE [LARGE SCALE GENOMIC DNA]</scope>
</reference>
<dbReference type="AlphaFoldDB" id="A0A2U9C8P9"/>
<organism evidence="1 2">
    <name type="scientific">Scophthalmus maximus</name>
    <name type="common">Turbot</name>
    <name type="synonym">Psetta maxima</name>
    <dbReference type="NCBI Taxonomy" id="52904"/>
    <lineage>
        <taxon>Eukaryota</taxon>
        <taxon>Metazoa</taxon>
        <taxon>Chordata</taxon>
        <taxon>Craniata</taxon>
        <taxon>Vertebrata</taxon>
        <taxon>Euteleostomi</taxon>
        <taxon>Actinopterygii</taxon>
        <taxon>Neopterygii</taxon>
        <taxon>Teleostei</taxon>
        <taxon>Neoteleostei</taxon>
        <taxon>Acanthomorphata</taxon>
        <taxon>Carangaria</taxon>
        <taxon>Pleuronectiformes</taxon>
        <taxon>Pleuronectoidei</taxon>
        <taxon>Scophthalmidae</taxon>
        <taxon>Scophthalmus</taxon>
    </lineage>
</organism>